<dbReference type="EMBL" id="CATQJA010002643">
    <property type="protein sequence ID" value="CAJ0576356.1"/>
    <property type="molecule type" value="Genomic_DNA"/>
</dbReference>
<evidence type="ECO:0000256" key="2">
    <source>
        <dbReference type="ARBA" id="ARBA00022771"/>
    </source>
</evidence>
<evidence type="ECO:0000313" key="8">
    <source>
        <dbReference type="EMBL" id="CAJ0576356.1"/>
    </source>
</evidence>
<accession>A0AA36CW22</accession>
<organism evidence="8 9">
    <name type="scientific">Mesorhabditis spiculigera</name>
    <dbReference type="NCBI Taxonomy" id="96644"/>
    <lineage>
        <taxon>Eukaryota</taxon>
        <taxon>Metazoa</taxon>
        <taxon>Ecdysozoa</taxon>
        <taxon>Nematoda</taxon>
        <taxon>Chromadorea</taxon>
        <taxon>Rhabditida</taxon>
        <taxon>Rhabditina</taxon>
        <taxon>Rhabditomorpha</taxon>
        <taxon>Rhabditoidea</taxon>
        <taxon>Rhabditidae</taxon>
        <taxon>Mesorhabditinae</taxon>
        <taxon>Mesorhabditis</taxon>
    </lineage>
</organism>
<reference evidence="8" key="1">
    <citation type="submission" date="2023-06" db="EMBL/GenBank/DDBJ databases">
        <authorList>
            <person name="Delattre M."/>
        </authorList>
    </citation>
    <scope>NUCLEOTIDE SEQUENCE</scope>
    <source>
        <strain evidence="8">AF72</strain>
    </source>
</reference>
<feature type="coiled-coil region" evidence="5">
    <location>
        <begin position="325"/>
        <end position="363"/>
    </location>
</feature>
<keyword evidence="3" id="KW-0862">Zinc</keyword>
<dbReference type="AlphaFoldDB" id="A0AA36CW22"/>
<evidence type="ECO:0000256" key="1">
    <source>
        <dbReference type="ARBA" id="ARBA00022723"/>
    </source>
</evidence>
<proteinExistence type="predicted"/>
<evidence type="ECO:0000259" key="7">
    <source>
        <dbReference type="PROSITE" id="PS50089"/>
    </source>
</evidence>
<keyword evidence="2 4" id="KW-0863">Zinc-finger</keyword>
<dbReference type="GO" id="GO:0008270">
    <property type="term" value="F:zinc ion binding"/>
    <property type="evidence" value="ECO:0007669"/>
    <property type="project" value="UniProtKB-KW"/>
</dbReference>
<protein>
    <recommendedName>
        <fullName evidence="7">RING-type domain-containing protein</fullName>
    </recommendedName>
</protein>
<feature type="domain" description="RING-type" evidence="7">
    <location>
        <begin position="149"/>
        <end position="198"/>
    </location>
</feature>
<feature type="compositionally biased region" description="Low complexity" evidence="6">
    <location>
        <begin position="102"/>
        <end position="131"/>
    </location>
</feature>
<keyword evidence="5" id="KW-0175">Coiled coil</keyword>
<keyword evidence="9" id="KW-1185">Reference proteome</keyword>
<evidence type="ECO:0000313" key="9">
    <source>
        <dbReference type="Proteomes" id="UP001177023"/>
    </source>
</evidence>
<dbReference type="Proteomes" id="UP001177023">
    <property type="component" value="Unassembled WGS sequence"/>
</dbReference>
<name>A0AA36CW22_9BILA</name>
<dbReference type="PROSITE" id="PS50089">
    <property type="entry name" value="ZF_RING_2"/>
    <property type="match status" value="1"/>
</dbReference>
<comment type="caution">
    <text evidence="8">The sequence shown here is derived from an EMBL/GenBank/DDBJ whole genome shotgun (WGS) entry which is preliminary data.</text>
</comment>
<sequence length="627" mass="71041">MGAEQSTQQDFEFTDPDAGLEEEFRCCSQCFQLFDRGLPRYSISRCVRGHRVCQSCYQFSLNMFGPSFWESEKCLSCENRGVYQTQEEAAVRPEKDEELTEGAGQSKSSTAGASKTKPGPSSKNHNKNSNSVPAKKSEPEPEINETTHCTVCKQLIPAGPQITLDICGHNMCMECYNALNSAETAEEWGKHAICRFCDDPWPKPKDSPEVRAFQLKLWERGFVAFLLQQRKDMASEIVASADRWQATIKNPAKREKALEAELKELRALMARKEAAHIGLMTQLGIHKRFETVMKEQANAANMLRIVNKEMISRLSANEKNQTELSKKWQDEKEGMRIMIEQLNNQLNRVQEESQSRISELSKQLCDALAECQQLLNQKEETTKNVSYNRTKIVIDKIPMSHSQDVVVSDFLENGENLIYWEDSPDMLLRMSGENSQCCIAYLDNMAAAEKIATKWDGVVLENQRITVSYTALSKRCPAIANKALKTASEESPTKPPKVVPTPRESLLVTDNTRRARNLINSLEQGTYKGGQVICIWWLKTSFHDQKLETRFANVLPGLVCDGGKLKFEHFDTPAGSMLFLFAKKKKSALTLVMEIRKMSFLDATVKCELYQQSREVQNLLHDKLNIA</sequence>
<gene>
    <name evidence="8" type="ORF">MSPICULIGERA_LOCUS14650</name>
</gene>
<dbReference type="InterPro" id="IPR001841">
    <property type="entry name" value="Znf_RING"/>
</dbReference>
<evidence type="ECO:0000256" key="4">
    <source>
        <dbReference type="PROSITE-ProRule" id="PRU00175"/>
    </source>
</evidence>
<evidence type="ECO:0000256" key="3">
    <source>
        <dbReference type="ARBA" id="ARBA00022833"/>
    </source>
</evidence>
<keyword evidence="1" id="KW-0479">Metal-binding</keyword>
<dbReference type="SUPFAM" id="SSF57850">
    <property type="entry name" value="RING/U-box"/>
    <property type="match status" value="1"/>
</dbReference>
<evidence type="ECO:0000256" key="5">
    <source>
        <dbReference type="SAM" id="Coils"/>
    </source>
</evidence>
<dbReference type="PROSITE" id="PS00518">
    <property type="entry name" value="ZF_RING_1"/>
    <property type="match status" value="1"/>
</dbReference>
<evidence type="ECO:0000256" key="6">
    <source>
        <dbReference type="SAM" id="MobiDB-lite"/>
    </source>
</evidence>
<dbReference type="InterPro" id="IPR017907">
    <property type="entry name" value="Znf_RING_CS"/>
</dbReference>
<feature type="non-terminal residue" evidence="8">
    <location>
        <position position="1"/>
    </location>
</feature>
<feature type="region of interest" description="Disordered" evidence="6">
    <location>
        <begin position="86"/>
        <end position="142"/>
    </location>
</feature>